<sequence>MSKSHKLTSKEKFIKWRNYQSSQESVFLAIINQYCDITIHKPVKKALVTLQFVQIDELSFSPTDTINFSKLVQNLVKQRLEYEVSIGVLPKTAMRRSENYRFTITLNLLVDLLSEFRYVLNTKPPVSKKAKEAVRNEKDTIGETIHSIAKDGIILFGKQAIERTGRLISCYLNSIEYGGLMVTTIYKNDKNLAKLLTC</sequence>
<dbReference type="OrthoDB" id="27156at2759"/>
<dbReference type="OMA" id="YCDITIH"/>
<dbReference type="VEuPathDB" id="AmoebaDB:EIN_377600"/>
<proteinExistence type="predicted"/>
<evidence type="ECO:0000313" key="2">
    <source>
        <dbReference type="Proteomes" id="UP000014680"/>
    </source>
</evidence>
<protein>
    <submittedName>
        <fullName evidence="1">Uncharacterized protein</fullName>
    </submittedName>
</protein>
<dbReference type="RefSeq" id="XP_004182851.1">
    <property type="nucleotide sequence ID" value="XM_004182803.1"/>
</dbReference>
<organism evidence="1 2">
    <name type="scientific">Entamoeba invadens IP1</name>
    <dbReference type="NCBI Taxonomy" id="370355"/>
    <lineage>
        <taxon>Eukaryota</taxon>
        <taxon>Amoebozoa</taxon>
        <taxon>Evosea</taxon>
        <taxon>Archamoebae</taxon>
        <taxon>Mastigamoebida</taxon>
        <taxon>Entamoebidae</taxon>
        <taxon>Entamoeba</taxon>
    </lineage>
</organism>
<reference evidence="1 2" key="1">
    <citation type="submission" date="2012-10" db="EMBL/GenBank/DDBJ databases">
        <authorList>
            <person name="Zafar N."/>
            <person name="Inman J."/>
            <person name="Hall N."/>
            <person name="Lorenzi H."/>
            <person name="Caler E."/>
        </authorList>
    </citation>
    <scope>NUCLEOTIDE SEQUENCE [LARGE SCALE GENOMIC DNA]</scope>
    <source>
        <strain evidence="1 2">IP1</strain>
    </source>
</reference>
<dbReference type="KEGG" id="eiv:EIN_377600"/>
<dbReference type="Proteomes" id="UP000014680">
    <property type="component" value="Unassembled WGS sequence"/>
</dbReference>
<keyword evidence="2" id="KW-1185">Reference proteome</keyword>
<gene>
    <name evidence="1" type="ORF">EIN_377600</name>
</gene>
<dbReference type="GeneID" id="14882452"/>
<name>A0A0A1TU92_ENTIV</name>
<accession>A0A0A1TU92</accession>
<evidence type="ECO:0000313" key="1">
    <source>
        <dbReference type="EMBL" id="ELP83505.1"/>
    </source>
</evidence>
<dbReference type="EMBL" id="KB207268">
    <property type="protein sequence ID" value="ELP83505.1"/>
    <property type="molecule type" value="Genomic_DNA"/>
</dbReference>
<dbReference type="AlphaFoldDB" id="A0A0A1TU92"/>